<dbReference type="PANTHER" id="PTHR10269">
    <property type="entry name" value="GDNF RECEPTOR ALPHA"/>
    <property type="match status" value="1"/>
</dbReference>
<dbReference type="FunFam" id="1.10.220.110:FF:000001">
    <property type="entry name" value="GDNF family receptor alpha"/>
    <property type="match status" value="1"/>
</dbReference>
<evidence type="ECO:0000256" key="3">
    <source>
        <dbReference type="ARBA" id="ARBA00022475"/>
    </source>
</evidence>
<dbReference type="GO" id="GO:0007399">
    <property type="term" value="P:nervous system development"/>
    <property type="evidence" value="ECO:0007669"/>
    <property type="project" value="TreeGrafter"/>
</dbReference>
<dbReference type="SMART" id="SM00907">
    <property type="entry name" value="GDNF"/>
    <property type="match status" value="1"/>
</dbReference>
<comment type="caution">
    <text evidence="12">The sequence shown here is derived from an EMBL/GenBank/DDBJ whole genome shotgun (WGS) entry which is preliminary data.</text>
</comment>
<dbReference type="GO" id="GO:0007169">
    <property type="term" value="P:cell surface receptor protein tyrosine kinase signaling pathway"/>
    <property type="evidence" value="ECO:0007669"/>
    <property type="project" value="UniProtKB-ARBA"/>
</dbReference>
<keyword evidence="3" id="KW-1003">Cell membrane</keyword>
<evidence type="ECO:0000259" key="11">
    <source>
        <dbReference type="SMART" id="SM00907"/>
    </source>
</evidence>
<dbReference type="Pfam" id="PF02351">
    <property type="entry name" value="GDNF"/>
    <property type="match status" value="1"/>
</dbReference>
<dbReference type="Gene3D" id="1.10.220.110">
    <property type="entry name" value="GDNF binding domain"/>
    <property type="match status" value="1"/>
</dbReference>
<dbReference type="Proteomes" id="UP001153269">
    <property type="component" value="Unassembled WGS sequence"/>
</dbReference>
<dbReference type="AlphaFoldDB" id="A0A9N7UYG3"/>
<organism evidence="12 13">
    <name type="scientific">Pleuronectes platessa</name>
    <name type="common">European plaice</name>
    <dbReference type="NCBI Taxonomy" id="8262"/>
    <lineage>
        <taxon>Eukaryota</taxon>
        <taxon>Metazoa</taxon>
        <taxon>Chordata</taxon>
        <taxon>Craniata</taxon>
        <taxon>Vertebrata</taxon>
        <taxon>Euteleostomi</taxon>
        <taxon>Actinopterygii</taxon>
        <taxon>Neopterygii</taxon>
        <taxon>Teleostei</taxon>
        <taxon>Neoteleostei</taxon>
        <taxon>Acanthomorphata</taxon>
        <taxon>Carangaria</taxon>
        <taxon>Pleuronectiformes</taxon>
        <taxon>Pleuronectoidei</taxon>
        <taxon>Pleuronectidae</taxon>
        <taxon>Pleuronectes</taxon>
    </lineage>
</organism>
<accession>A0A9N7UYG3</accession>
<evidence type="ECO:0000256" key="4">
    <source>
        <dbReference type="ARBA" id="ARBA00022622"/>
    </source>
</evidence>
<dbReference type="PRINTS" id="PR01316">
    <property type="entry name" value="GDNFRECEPTOR"/>
</dbReference>
<evidence type="ECO:0000256" key="9">
    <source>
        <dbReference type="ARBA" id="ARBA00023288"/>
    </source>
</evidence>
<comment type="subcellular location">
    <subcellularLocation>
        <location evidence="1">Cell membrane</location>
        <topology evidence="1">Lipid-anchor</topology>
        <topology evidence="1">GPI-anchor</topology>
    </subcellularLocation>
</comment>
<dbReference type="EMBL" id="CADEAL010002225">
    <property type="protein sequence ID" value="CAB1439073.1"/>
    <property type="molecule type" value="Genomic_DNA"/>
</dbReference>
<evidence type="ECO:0000256" key="2">
    <source>
        <dbReference type="ARBA" id="ARBA00005961"/>
    </source>
</evidence>
<dbReference type="InterPro" id="IPR016017">
    <property type="entry name" value="GDNF/GAS1"/>
</dbReference>
<evidence type="ECO:0000256" key="8">
    <source>
        <dbReference type="ARBA" id="ARBA00023180"/>
    </source>
</evidence>
<keyword evidence="9" id="KW-0449">Lipoprotein</keyword>
<protein>
    <recommendedName>
        <fullName evidence="11">GDNF/GAS1 domain-containing protein</fullName>
    </recommendedName>
</protein>
<feature type="region of interest" description="Disordered" evidence="10">
    <location>
        <begin position="202"/>
        <end position="225"/>
    </location>
</feature>
<evidence type="ECO:0000256" key="6">
    <source>
        <dbReference type="ARBA" id="ARBA00023136"/>
    </source>
</evidence>
<comment type="similarity">
    <text evidence="2">Belongs to the GDNFR family.</text>
</comment>
<dbReference type="InterPro" id="IPR037193">
    <property type="entry name" value="GDNF_alpha"/>
</dbReference>
<reference evidence="12" key="1">
    <citation type="submission" date="2020-03" db="EMBL/GenBank/DDBJ databases">
        <authorList>
            <person name="Weist P."/>
        </authorList>
    </citation>
    <scope>NUCLEOTIDE SEQUENCE</scope>
</reference>
<name>A0A9N7UYG3_PLEPL</name>
<dbReference type="GO" id="GO:0009897">
    <property type="term" value="C:external side of plasma membrane"/>
    <property type="evidence" value="ECO:0007669"/>
    <property type="project" value="TreeGrafter"/>
</dbReference>
<feature type="region of interest" description="Disordered" evidence="10">
    <location>
        <begin position="154"/>
        <end position="183"/>
    </location>
</feature>
<feature type="domain" description="GDNF/GAS1" evidence="11">
    <location>
        <begin position="1"/>
        <end position="140"/>
    </location>
</feature>
<dbReference type="SUPFAM" id="SSF110035">
    <property type="entry name" value="GDNF receptor-like"/>
    <property type="match status" value="1"/>
</dbReference>
<keyword evidence="6" id="KW-0472">Membrane</keyword>
<dbReference type="GO" id="GO:0038023">
    <property type="term" value="F:signaling receptor activity"/>
    <property type="evidence" value="ECO:0007669"/>
    <property type="project" value="InterPro"/>
</dbReference>
<keyword evidence="5" id="KW-0732">Signal</keyword>
<dbReference type="InterPro" id="IPR003438">
    <property type="entry name" value="GDNF_rcpt"/>
</dbReference>
<keyword evidence="8" id="KW-0325">Glycoprotein</keyword>
<keyword evidence="7" id="KW-0675">Receptor</keyword>
<keyword evidence="13" id="KW-1185">Reference proteome</keyword>
<gene>
    <name evidence="12" type="ORF">PLEPLA_LOCUS26916</name>
</gene>
<evidence type="ECO:0000313" key="12">
    <source>
        <dbReference type="EMBL" id="CAB1439073.1"/>
    </source>
</evidence>
<keyword evidence="4" id="KW-0336">GPI-anchor</keyword>
<dbReference type="PANTHER" id="PTHR10269:SF16">
    <property type="entry name" value="GDNF FAMILY RECEPTOR ALPHA-4 PRECURSOR"/>
    <property type="match status" value="1"/>
</dbReference>
<sequence length="248" mass="26274">MAVIALCDDDDDDDDEARCLGGWREKAARCLGGRAEAPSLLLIDSLQPGVPPGGHRQGEVSRWAQFQYDCQPSEPSGSGCKQENYGACLLAYTGLIGSTITPNYLDNSTSNVGPWCSCAASGNHREQCNDFLTFYHDNVCLKNSILSFGNGSDVKTGAGQPGIPSPATDVQSPISTTSAPDVSMEPEQNILRAQIPTQVNENGRLWDDEGDSTPPSPGLSDGGSEPVHPTRLLGLGWLLLLAALLISD</sequence>
<evidence type="ECO:0000256" key="10">
    <source>
        <dbReference type="SAM" id="MobiDB-lite"/>
    </source>
</evidence>
<evidence type="ECO:0000256" key="5">
    <source>
        <dbReference type="ARBA" id="ARBA00022729"/>
    </source>
</evidence>
<evidence type="ECO:0000256" key="7">
    <source>
        <dbReference type="ARBA" id="ARBA00023170"/>
    </source>
</evidence>
<proteinExistence type="inferred from homology"/>
<dbReference type="GO" id="GO:0043235">
    <property type="term" value="C:receptor complex"/>
    <property type="evidence" value="ECO:0007669"/>
    <property type="project" value="TreeGrafter"/>
</dbReference>
<evidence type="ECO:0000256" key="1">
    <source>
        <dbReference type="ARBA" id="ARBA00004609"/>
    </source>
</evidence>
<feature type="compositionally biased region" description="Polar residues" evidence="10">
    <location>
        <begin position="168"/>
        <end position="180"/>
    </location>
</feature>
<evidence type="ECO:0000313" key="13">
    <source>
        <dbReference type="Proteomes" id="UP001153269"/>
    </source>
</evidence>